<dbReference type="InterPro" id="IPR042235">
    <property type="entry name" value="ZP-C_dom"/>
</dbReference>
<dbReference type="PROSITE" id="PS00682">
    <property type="entry name" value="ZP_1"/>
    <property type="match status" value="1"/>
</dbReference>
<organism evidence="13 14">
    <name type="scientific">Chanos chanos</name>
    <name type="common">Milkfish</name>
    <name type="synonym">Mugil chanos</name>
    <dbReference type="NCBI Taxonomy" id="29144"/>
    <lineage>
        <taxon>Eukaryota</taxon>
        <taxon>Metazoa</taxon>
        <taxon>Chordata</taxon>
        <taxon>Craniata</taxon>
        <taxon>Vertebrata</taxon>
        <taxon>Euteleostomi</taxon>
        <taxon>Actinopterygii</taxon>
        <taxon>Neopterygii</taxon>
        <taxon>Teleostei</taxon>
        <taxon>Ostariophysi</taxon>
        <taxon>Gonorynchiformes</taxon>
        <taxon>Chanidae</taxon>
        <taxon>Chanos</taxon>
    </lineage>
</organism>
<dbReference type="Proteomes" id="UP000504632">
    <property type="component" value="Chromosome 5"/>
</dbReference>
<evidence type="ECO:0000256" key="6">
    <source>
        <dbReference type="ARBA" id="ARBA00022622"/>
    </source>
</evidence>
<dbReference type="Gene3D" id="2.60.40.3210">
    <property type="entry name" value="Zona pellucida, ZP-N domain"/>
    <property type="match status" value="1"/>
</dbReference>
<dbReference type="InterPro" id="IPR001507">
    <property type="entry name" value="ZP_dom"/>
</dbReference>
<evidence type="ECO:0000256" key="3">
    <source>
        <dbReference type="ARBA" id="ARBA00022525"/>
    </source>
</evidence>
<dbReference type="Pfam" id="PF00100">
    <property type="entry name" value="Zona_pellucida"/>
    <property type="match status" value="1"/>
</dbReference>
<keyword evidence="5" id="KW-0399">Innate immunity</keyword>
<evidence type="ECO:0000256" key="5">
    <source>
        <dbReference type="ARBA" id="ARBA00022588"/>
    </source>
</evidence>
<accession>A0A6J2VGB8</accession>
<dbReference type="InterPro" id="IPR017977">
    <property type="entry name" value="ZP_dom_CS"/>
</dbReference>
<dbReference type="GO" id="GO:0005576">
    <property type="term" value="C:extracellular region"/>
    <property type="evidence" value="ECO:0007669"/>
    <property type="project" value="UniProtKB-SubCell"/>
</dbReference>
<dbReference type="AlphaFoldDB" id="A0A6J2VGB8"/>
<keyword evidence="3" id="KW-0964">Secreted</keyword>
<dbReference type="InParanoid" id="A0A6J2VGB8"/>
<dbReference type="Pfam" id="PF23283">
    <property type="entry name" value="D8C_UMOD"/>
    <property type="match status" value="2"/>
</dbReference>
<keyword evidence="6" id="KW-0472">Membrane</keyword>
<evidence type="ECO:0000256" key="4">
    <source>
        <dbReference type="ARBA" id="ARBA00022536"/>
    </source>
</evidence>
<evidence type="ECO:0000256" key="9">
    <source>
        <dbReference type="ARBA" id="ARBA00023157"/>
    </source>
</evidence>
<evidence type="ECO:0000256" key="2">
    <source>
        <dbReference type="ARBA" id="ARBA00004613"/>
    </source>
</evidence>
<dbReference type="PROSITE" id="PS51034">
    <property type="entry name" value="ZP_2"/>
    <property type="match status" value="1"/>
</dbReference>
<feature type="domain" description="ZP" evidence="12">
    <location>
        <begin position="167"/>
        <end position="419"/>
    </location>
</feature>
<gene>
    <name evidence="14" type="primary">LOC115812547</name>
</gene>
<keyword evidence="7" id="KW-0732">Signal</keyword>
<keyword evidence="10" id="KW-0325">Glycoprotein</keyword>
<dbReference type="OrthoDB" id="9987373at2759"/>
<dbReference type="PANTHER" id="PTHR14002:SF50">
    <property type="entry name" value="ALPHA-TECTORIN-LIKE-RELATED"/>
    <property type="match status" value="1"/>
</dbReference>
<dbReference type="PANTHER" id="PTHR14002">
    <property type="entry name" value="ENDOGLIN/TGF-BETA RECEPTOR TYPE III"/>
    <property type="match status" value="1"/>
</dbReference>
<evidence type="ECO:0000256" key="7">
    <source>
        <dbReference type="ARBA" id="ARBA00022729"/>
    </source>
</evidence>
<proteinExistence type="predicted"/>
<evidence type="ECO:0000256" key="11">
    <source>
        <dbReference type="ARBA" id="ARBA00023288"/>
    </source>
</evidence>
<dbReference type="Gene3D" id="2.60.40.4100">
    <property type="entry name" value="Zona pellucida, ZP-C domain"/>
    <property type="match status" value="1"/>
</dbReference>
<dbReference type="RefSeq" id="XP_030630888.1">
    <property type="nucleotide sequence ID" value="XM_030775028.1"/>
</dbReference>
<keyword evidence="9" id="KW-1015">Disulfide bond</keyword>
<evidence type="ECO:0000256" key="1">
    <source>
        <dbReference type="ARBA" id="ARBA00004303"/>
    </source>
</evidence>
<dbReference type="InterPro" id="IPR055355">
    <property type="entry name" value="ZP-C"/>
</dbReference>
<keyword evidence="8" id="KW-0391">Immunity</keyword>
<evidence type="ECO:0000256" key="8">
    <source>
        <dbReference type="ARBA" id="ARBA00022859"/>
    </source>
</evidence>
<sequence>MCDRNYDWVGWYRFFYNGMNIQLAERCIDTWTACGTAAKLWLNGSHPQIQDGVVTLPVCAEWTSNCCEYTSGPVRVKACPGGYYVYEITKPTSCNRAFCTDIDTITPALPPVTPETLTTTTPPTADLCAELTCTEDEWCGEKNGVYGCYCDETYDETDSEPYDAVLSCHSSSGTISLSRCQLLEAGFPAHVLHMNDLSCTGTIRDGRVIFQFDNNMRICGTTLTTNSTHFMYENSVQGLVDWSRFPISRERQLNLRFECAYPIIQTVSMKEDIIPLERNVNVELPAGQGTYQVQMIPYSDPEFSHPFNGSVDEIVDERLYVAVHVDGVDSSHVAMVMDTCWATPLSDPAYNISWDLIVNRCPNPEDRTVEVLENGDSTTGLFSFRIFTFMGDFSQVFLHCKTHICLLKDNSCTLPCDQAYHLRRRRSVDGHESASVSLGPLEFSDRNKVSVSVSATSGSLTDPCYNYTALDQTWRASNNSLHQNLCDRDYDWVGWYRFFYNGMNIQLAEHYISYPYTCGTAVKLRLNGSNPQIQDGVVTLPVCGDLTFDRCYDTSSPVRVKACPGGYYVYEIIKPSSCSSAYCTGLLYSYLDGLAAPAADDGSTTADLQQPFNYFGRSYSQIHSLSV</sequence>
<name>A0A6J2VGB8_CHACN</name>
<keyword evidence="6" id="KW-0336">GPI-anchor</keyword>
<keyword evidence="11" id="KW-0449">Lipoprotein</keyword>
<dbReference type="GeneID" id="115812547"/>
<reference evidence="14" key="1">
    <citation type="submission" date="2025-08" db="UniProtKB">
        <authorList>
            <consortium name="RefSeq"/>
        </authorList>
    </citation>
    <scope>IDENTIFICATION</scope>
</reference>
<evidence type="ECO:0000259" key="12">
    <source>
        <dbReference type="PROSITE" id="PS51034"/>
    </source>
</evidence>
<evidence type="ECO:0000313" key="14">
    <source>
        <dbReference type="RefSeq" id="XP_030630888.1"/>
    </source>
</evidence>
<evidence type="ECO:0000256" key="10">
    <source>
        <dbReference type="ARBA" id="ARBA00023180"/>
    </source>
</evidence>
<dbReference type="InterPro" id="IPR057774">
    <property type="entry name" value="D8C_UMOD/GP2/OIT3-like"/>
</dbReference>
<keyword evidence="4" id="KW-0245">EGF-like domain</keyword>
<dbReference type="SMART" id="SM00241">
    <property type="entry name" value="ZP"/>
    <property type="match status" value="1"/>
</dbReference>
<evidence type="ECO:0000313" key="13">
    <source>
        <dbReference type="Proteomes" id="UP000504632"/>
    </source>
</evidence>
<comment type="subcellular location">
    <subcellularLocation>
        <location evidence="1">Apical cell membrane</location>
        <topology evidence="1">Lipid-anchor</topology>
        <topology evidence="1">GPI-anchor</topology>
    </subcellularLocation>
    <subcellularLocation>
        <location evidence="2">Secreted</location>
    </subcellularLocation>
</comment>
<protein>
    <submittedName>
        <fullName evidence="14">Uromodulin-like</fullName>
    </submittedName>
</protein>
<keyword evidence="13" id="KW-1185">Reference proteome</keyword>